<dbReference type="InterPro" id="IPR035437">
    <property type="entry name" value="SNase_OB-fold_sf"/>
</dbReference>
<dbReference type="PROSITE" id="PS50830">
    <property type="entry name" value="TNASE_3"/>
    <property type="match status" value="1"/>
</dbReference>
<feature type="domain" description="TNase-like" evidence="5">
    <location>
        <begin position="112"/>
        <end position="251"/>
    </location>
</feature>
<organism evidence="6 7">
    <name type="scientific">Solirubrobacter ginsenosidimutans</name>
    <dbReference type="NCBI Taxonomy" id="490573"/>
    <lineage>
        <taxon>Bacteria</taxon>
        <taxon>Bacillati</taxon>
        <taxon>Actinomycetota</taxon>
        <taxon>Thermoleophilia</taxon>
        <taxon>Solirubrobacterales</taxon>
        <taxon>Solirubrobacteraceae</taxon>
        <taxon>Solirubrobacter</taxon>
    </lineage>
</organism>
<keyword evidence="7" id="KW-1185">Reference proteome</keyword>
<protein>
    <submittedName>
        <fullName evidence="6">Thermonuclease family protein</fullName>
    </submittedName>
</protein>
<dbReference type="InterPro" id="IPR016071">
    <property type="entry name" value="Staphylococal_nuclease_OB-fold"/>
</dbReference>
<dbReference type="Pfam" id="PF00565">
    <property type="entry name" value="SNase"/>
    <property type="match status" value="1"/>
</dbReference>
<dbReference type="InterPro" id="IPR002071">
    <property type="entry name" value="Thermonucl_AS"/>
</dbReference>
<reference evidence="6" key="1">
    <citation type="submission" date="2022-10" db="EMBL/GenBank/DDBJ databases">
        <title>The WGS of Solirubrobacter ginsenosidimutans DSM 21036.</title>
        <authorList>
            <person name="Jiang Z."/>
        </authorList>
    </citation>
    <scope>NUCLEOTIDE SEQUENCE</scope>
    <source>
        <strain evidence="6">DSM 21036</strain>
    </source>
</reference>
<dbReference type="PROSITE" id="PS01123">
    <property type="entry name" value="TNASE_1"/>
    <property type="match status" value="1"/>
</dbReference>
<evidence type="ECO:0000256" key="4">
    <source>
        <dbReference type="SAM" id="MobiDB-lite"/>
    </source>
</evidence>
<evidence type="ECO:0000256" key="1">
    <source>
        <dbReference type="ARBA" id="ARBA00022722"/>
    </source>
</evidence>
<dbReference type="SMART" id="SM00318">
    <property type="entry name" value="SNc"/>
    <property type="match status" value="1"/>
</dbReference>
<evidence type="ECO:0000256" key="2">
    <source>
        <dbReference type="ARBA" id="ARBA00022759"/>
    </source>
</evidence>
<comment type="caution">
    <text evidence="6">The sequence shown here is derived from an EMBL/GenBank/DDBJ whole genome shotgun (WGS) entry which is preliminary data.</text>
</comment>
<gene>
    <name evidence="6" type="ORF">OM076_37040</name>
</gene>
<name>A0A9X3S7D1_9ACTN</name>
<dbReference type="InterPro" id="IPR008613">
    <property type="entry name" value="Excalibur_Ca-bd_domain"/>
</dbReference>
<dbReference type="PANTHER" id="PTHR12302">
    <property type="entry name" value="EBNA2 BINDING PROTEIN P100"/>
    <property type="match status" value="1"/>
</dbReference>
<dbReference type="RefSeq" id="WP_270045192.1">
    <property type="nucleotide sequence ID" value="NZ_JAPDOD010000055.1"/>
</dbReference>
<dbReference type="PANTHER" id="PTHR12302:SF3">
    <property type="entry name" value="SERINE_THREONINE-PROTEIN KINASE 31"/>
    <property type="match status" value="1"/>
</dbReference>
<sequence length="260" mass="27569">MTRIVGTLSRRARMWTALVIVLLIGVVAVPPAPAQDRDCGHFATQAAAQAYFVALGGPTDDPDRLDADSDGIACEALPCPCSANPGSAPAPTPTSTPTATPTPTPTPQAPAAKRSARIVRVIDGDTLRVRLSSGRQITVRLIGIDTPETKRPGVAVECGGTAASAYMHRIAFRRGRGRQVTLVNDPSQDATDRYGRTLAYVDASEKGDLSRLMLRAGWASVYVYANPFGRLARYESAAGQAAARRAGAWDRCDGDFHRPA</sequence>
<proteinExistence type="predicted"/>
<keyword evidence="1" id="KW-0540">Nuclease</keyword>
<dbReference type="SUPFAM" id="SSF50199">
    <property type="entry name" value="Staphylococcal nuclease"/>
    <property type="match status" value="1"/>
</dbReference>
<dbReference type="Pfam" id="PF05901">
    <property type="entry name" value="Excalibur"/>
    <property type="match status" value="1"/>
</dbReference>
<feature type="region of interest" description="Disordered" evidence="4">
    <location>
        <begin position="85"/>
        <end position="114"/>
    </location>
</feature>
<keyword evidence="2" id="KW-0255">Endonuclease</keyword>
<dbReference type="GO" id="GO:0004519">
    <property type="term" value="F:endonuclease activity"/>
    <property type="evidence" value="ECO:0007669"/>
    <property type="project" value="UniProtKB-KW"/>
</dbReference>
<dbReference type="GO" id="GO:0003676">
    <property type="term" value="F:nucleic acid binding"/>
    <property type="evidence" value="ECO:0007669"/>
    <property type="project" value="InterPro"/>
</dbReference>
<evidence type="ECO:0000313" key="6">
    <source>
        <dbReference type="EMBL" id="MDA0165931.1"/>
    </source>
</evidence>
<accession>A0A9X3S7D1</accession>
<evidence type="ECO:0000259" key="5">
    <source>
        <dbReference type="PROSITE" id="PS50830"/>
    </source>
</evidence>
<dbReference type="GO" id="GO:0016787">
    <property type="term" value="F:hydrolase activity"/>
    <property type="evidence" value="ECO:0007669"/>
    <property type="project" value="UniProtKB-KW"/>
</dbReference>
<evidence type="ECO:0000313" key="7">
    <source>
        <dbReference type="Proteomes" id="UP001149140"/>
    </source>
</evidence>
<evidence type="ECO:0000256" key="3">
    <source>
        <dbReference type="ARBA" id="ARBA00022801"/>
    </source>
</evidence>
<dbReference type="EMBL" id="JAPDOD010000055">
    <property type="protein sequence ID" value="MDA0165931.1"/>
    <property type="molecule type" value="Genomic_DNA"/>
</dbReference>
<dbReference type="AlphaFoldDB" id="A0A9X3S7D1"/>
<feature type="compositionally biased region" description="Pro residues" evidence="4">
    <location>
        <begin position="88"/>
        <end position="108"/>
    </location>
</feature>
<dbReference type="Proteomes" id="UP001149140">
    <property type="component" value="Unassembled WGS sequence"/>
</dbReference>
<dbReference type="Gene3D" id="2.40.50.90">
    <property type="match status" value="1"/>
</dbReference>
<keyword evidence="3" id="KW-0378">Hydrolase</keyword>